<feature type="domain" description="PPIase FKBP-type" evidence="8">
    <location>
        <begin position="26"/>
        <end position="118"/>
    </location>
</feature>
<evidence type="ECO:0000256" key="3">
    <source>
        <dbReference type="ARBA" id="ARBA00023110"/>
    </source>
</evidence>
<dbReference type="PANTHER" id="PTHR43811:SF19">
    <property type="entry name" value="39 KDA FK506-BINDING NUCLEAR PROTEIN"/>
    <property type="match status" value="1"/>
</dbReference>
<evidence type="ECO:0000313" key="10">
    <source>
        <dbReference type="Proteomes" id="UP000622890"/>
    </source>
</evidence>
<gene>
    <name evidence="9" type="ORF">JJB74_20250</name>
</gene>
<dbReference type="AlphaFoldDB" id="A0A934W7Z4"/>
<dbReference type="RefSeq" id="WP_200594887.1">
    <property type="nucleotide sequence ID" value="NZ_JAEPBG010000009.1"/>
</dbReference>
<evidence type="ECO:0000256" key="2">
    <source>
        <dbReference type="ARBA" id="ARBA00006577"/>
    </source>
</evidence>
<evidence type="ECO:0000256" key="4">
    <source>
        <dbReference type="ARBA" id="ARBA00023235"/>
    </source>
</evidence>
<organism evidence="9 10">
    <name type="scientific">Noviherbaspirillum pedocola</name>
    <dbReference type="NCBI Taxonomy" id="2801341"/>
    <lineage>
        <taxon>Bacteria</taxon>
        <taxon>Pseudomonadati</taxon>
        <taxon>Pseudomonadota</taxon>
        <taxon>Betaproteobacteria</taxon>
        <taxon>Burkholderiales</taxon>
        <taxon>Oxalobacteraceae</taxon>
        <taxon>Noviherbaspirillum</taxon>
    </lineage>
</organism>
<comment type="catalytic activity">
    <reaction evidence="1 6 7">
        <text>[protein]-peptidylproline (omega=180) = [protein]-peptidylproline (omega=0)</text>
        <dbReference type="Rhea" id="RHEA:16237"/>
        <dbReference type="Rhea" id="RHEA-COMP:10747"/>
        <dbReference type="Rhea" id="RHEA-COMP:10748"/>
        <dbReference type="ChEBI" id="CHEBI:83833"/>
        <dbReference type="ChEBI" id="CHEBI:83834"/>
        <dbReference type="EC" id="5.2.1.8"/>
    </reaction>
</comment>
<evidence type="ECO:0000256" key="6">
    <source>
        <dbReference type="PROSITE-ProRule" id="PRU00277"/>
    </source>
</evidence>
<name>A0A934W7Z4_9BURK</name>
<evidence type="ECO:0000256" key="7">
    <source>
        <dbReference type="RuleBase" id="RU003915"/>
    </source>
</evidence>
<evidence type="ECO:0000259" key="8">
    <source>
        <dbReference type="PROSITE" id="PS50059"/>
    </source>
</evidence>
<dbReference type="Pfam" id="PF00254">
    <property type="entry name" value="FKBP_C"/>
    <property type="match status" value="1"/>
</dbReference>
<dbReference type="EC" id="5.2.1.8" evidence="7"/>
<keyword evidence="10" id="KW-1185">Reference proteome</keyword>
<keyword evidence="3 6" id="KW-0697">Rotamase</keyword>
<dbReference type="Gene3D" id="3.10.50.40">
    <property type="match status" value="1"/>
</dbReference>
<dbReference type="EMBL" id="JAEPBG010000009">
    <property type="protein sequence ID" value="MBK4736960.1"/>
    <property type="molecule type" value="Genomic_DNA"/>
</dbReference>
<comment type="similarity">
    <text evidence="2 7">Belongs to the FKBP-type PPIase family.</text>
</comment>
<dbReference type="PROSITE" id="PS50059">
    <property type="entry name" value="FKBP_PPIASE"/>
    <property type="match status" value="1"/>
</dbReference>
<sequence length="118" mass="12302">MSTVMTASGLQYEDVQVGTGPEASPGQYVTVHYTGWLQNPDGSAGRKFDSSKDRNDPFQFPLGAGHVIKGWDQGVAGMKVGGVRKLIIPAALGYGARGAGGVIPPNATLIFEVELLGV</sequence>
<dbReference type="PANTHER" id="PTHR43811">
    <property type="entry name" value="FKBP-TYPE PEPTIDYL-PROLYL CIS-TRANS ISOMERASE FKPA"/>
    <property type="match status" value="1"/>
</dbReference>
<evidence type="ECO:0000256" key="1">
    <source>
        <dbReference type="ARBA" id="ARBA00000971"/>
    </source>
</evidence>
<comment type="caution">
    <text evidence="9">The sequence shown here is derived from an EMBL/GenBank/DDBJ whole genome shotgun (WGS) entry which is preliminary data.</text>
</comment>
<keyword evidence="4 6" id="KW-0413">Isomerase</keyword>
<evidence type="ECO:0000256" key="5">
    <source>
        <dbReference type="ARBA" id="ARBA00056164"/>
    </source>
</evidence>
<dbReference type="GO" id="GO:0003755">
    <property type="term" value="F:peptidyl-prolyl cis-trans isomerase activity"/>
    <property type="evidence" value="ECO:0007669"/>
    <property type="project" value="UniProtKB-UniRule"/>
</dbReference>
<dbReference type="InterPro" id="IPR046357">
    <property type="entry name" value="PPIase_dom_sf"/>
</dbReference>
<dbReference type="FunFam" id="3.10.50.40:FF:000006">
    <property type="entry name" value="Peptidyl-prolyl cis-trans isomerase"/>
    <property type="match status" value="1"/>
</dbReference>
<dbReference type="SUPFAM" id="SSF54534">
    <property type="entry name" value="FKBP-like"/>
    <property type="match status" value="1"/>
</dbReference>
<dbReference type="InterPro" id="IPR001179">
    <property type="entry name" value="PPIase_FKBP_dom"/>
</dbReference>
<reference evidence="9" key="1">
    <citation type="submission" date="2021-01" db="EMBL/GenBank/DDBJ databases">
        <title>Genome sequence of strain Noviherbaspirillum sp. DKR-6.</title>
        <authorList>
            <person name="Chaudhary D.K."/>
        </authorList>
    </citation>
    <scope>NUCLEOTIDE SEQUENCE</scope>
    <source>
        <strain evidence="9">DKR-6</strain>
    </source>
</reference>
<comment type="function">
    <text evidence="5">PPIases accelerate the folding of proteins.</text>
</comment>
<protein>
    <recommendedName>
        <fullName evidence="7">Peptidyl-prolyl cis-trans isomerase</fullName>
        <ecNumber evidence="7">5.2.1.8</ecNumber>
    </recommendedName>
</protein>
<dbReference type="Proteomes" id="UP000622890">
    <property type="component" value="Unassembled WGS sequence"/>
</dbReference>
<evidence type="ECO:0000313" key="9">
    <source>
        <dbReference type="EMBL" id="MBK4736960.1"/>
    </source>
</evidence>
<proteinExistence type="inferred from homology"/>
<accession>A0A934W7Z4</accession>